<dbReference type="NCBIfam" id="TIGR03696">
    <property type="entry name" value="Rhs_assc_core"/>
    <property type="match status" value="1"/>
</dbReference>
<dbReference type="Gene3D" id="2.180.10.10">
    <property type="entry name" value="RHS repeat-associated core"/>
    <property type="match status" value="2"/>
</dbReference>
<dbReference type="InterPro" id="IPR022385">
    <property type="entry name" value="Rhs_assc_core"/>
</dbReference>
<dbReference type="InterPro" id="IPR056823">
    <property type="entry name" value="TEN-like_YD-shell"/>
</dbReference>
<proteinExistence type="predicted"/>
<name>A0ABV5RV25_9ACTN</name>
<dbReference type="Proteomes" id="UP001589532">
    <property type="component" value="Unassembled WGS sequence"/>
</dbReference>
<gene>
    <name evidence="4" type="ORF">ACFFSA_06300</name>
</gene>
<feature type="region of interest" description="Disordered" evidence="2">
    <location>
        <begin position="987"/>
        <end position="1012"/>
    </location>
</feature>
<keyword evidence="1" id="KW-0677">Repeat</keyword>
<dbReference type="Pfam" id="PF05593">
    <property type="entry name" value="RHS_repeat"/>
    <property type="match status" value="2"/>
</dbReference>
<dbReference type="EMBL" id="JBHMBW010000003">
    <property type="protein sequence ID" value="MFB9622688.1"/>
    <property type="molecule type" value="Genomic_DNA"/>
</dbReference>
<comment type="caution">
    <text evidence="4">The sequence shown here is derived from an EMBL/GenBank/DDBJ whole genome shotgun (WGS) entry which is preliminary data.</text>
</comment>
<dbReference type="InterPro" id="IPR031325">
    <property type="entry name" value="RHS_repeat"/>
</dbReference>
<dbReference type="InterPro" id="IPR006530">
    <property type="entry name" value="YD"/>
</dbReference>
<dbReference type="PANTHER" id="PTHR32305:SF15">
    <property type="entry name" value="PROTEIN RHSA-RELATED"/>
    <property type="match status" value="1"/>
</dbReference>
<evidence type="ECO:0000313" key="5">
    <source>
        <dbReference type="Proteomes" id="UP001589532"/>
    </source>
</evidence>
<dbReference type="InterPro" id="IPR050708">
    <property type="entry name" value="T6SS_VgrG/RHS"/>
</dbReference>
<evidence type="ECO:0000259" key="3">
    <source>
        <dbReference type="Pfam" id="PF25023"/>
    </source>
</evidence>
<accession>A0ABV5RV25</accession>
<evidence type="ECO:0000256" key="2">
    <source>
        <dbReference type="SAM" id="MobiDB-lite"/>
    </source>
</evidence>
<organism evidence="4 5">
    <name type="scientific">Nonomuraea helvata</name>
    <dbReference type="NCBI Taxonomy" id="37484"/>
    <lineage>
        <taxon>Bacteria</taxon>
        <taxon>Bacillati</taxon>
        <taxon>Actinomycetota</taxon>
        <taxon>Actinomycetes</taxon>
        <taxon>Streptosporangiales</taxon>
        <taxon>Streptosporangiaceae</taxon>
        <taxon>Nonomuraea</taxon>
    </lineage>
</organism>
<dbReference type="PANTHER" id="PTHR32305">
    <property type="match status" value="1"/>
</dbReference>
<dbReference type="RefSeq" id="WP_378520731.1">
    <property type="nucleotide sequence ID" value="NZ_JBHMBW010000003.1"/>
</dbReference>
<feature type="domain" description="Teneurin-like YD-shell" evidence="3">
    <location>
        <begin position="379"/>
        <end position="680"/>
    </location>
</feature>
<sequence length="1069" mass="114075">MAGEKLASVDPTGARNEATYDDLGRQITTTQIERKPANAAYTTTMEYDDAGRLIKQTVPGSGTGTKATSFEVNAAGETTKATDPAATTTMDYDLSGRLIKTTEMNGTVNGNASVAEYDLAGRKTAGKDLNAAGDVLRTYSYGYDLAGNPTSATSPEGHLTRQTYDALGRTTSLVEPVSASESITTSFGYDATGAPTRLTDGRGNATWTTYNSLGLAETVTEPATTAHPAAADRTWTHLYDAAGNLTVTIQPGGVRTDRTFDHLGRLTKESGAGGGATTAERTFGYDLASRRTTVGDLTVDYNDRGLPLEVSRGTIQETAYTYDGLGNPTQRIDAAGTAAFTYDSANRLKTTTDPVTSRTLTYGYDSVSRLKTITATSGTASTQTFDYDDMDRVKSQTLKNGSGAQLATITYGWDKDDNLTTKTTTGLAGAGSNTYGYDHAGRLTSWTAPGGAVTAYEWDAAGNRTKAGNATFTYDERNRLTSGDGTDYTYTPRGSLATSTKAGATTNYTFDAFDRLIADGDSLYSYDALNRMTSRIRGTIKQTFAYAGLSNDLAAITDNSGTVQAKYARDPGGGLLGLMEGTGAAVAALSDLHGDLVATFTTSLQTSTAYDPFGTITAQSGAKTNLGYQGEYTDPDTGKVNMHARWYQPGTGTFTSRDSATLSPSPSVQANRYTYANASPMTGADPTGHYTVGSGTCIGGCGRQEIGGGAIACDIQSCGSATVDPSWARVIELENEKKFWLGQDELERLGWKIMPNGRPLVEGMEDFWQASEASQMEFMENYSPDAEDFSLYLLWLAIKEPDPSLGNGGSGAGSGGYGAMPDPGCGAADSDKCKLFYESHHIRGYKWVANKPVKPPRVTNKKLKALLNAIYETDKVKGGVIGDGKVGSALEFELRTGMKIKGIYHANKAAALANALAKLLEDHSKGKIKLSPSDAYYAAKEFAEIWQVLNRAQYHPNVISFFRANPDRLKDFNNTIAKTMKTEAVKSVTGQEFRPQPGQERNPNAKNYHVPGAGRKPTGFLRGMIGLSEKIGVLGDLLFVLTSAACAANDQCVDDYFREEYGLPQPTMV</sequence>
<dbReference type="NCBIfam" id="TIGR01643">
    <property type="entry name" value="YD_repeat_2x"/>
    <property type="match status" value="5"/>
</dbReference>
<evidence type="ECO:0000313" key="4">
    <source>
        <dbReference type="EMBL" id="MFB9622688.1"/>
    </source>
</evidence>
<feature type="region of interest" description="Disordered" evidence="2">
    <location>
        <begin position="1"/>
        <end position="21"/>
    </location>
</feature>
<dbReference type="Pfam" id="PF25023">
    <property type="entry name" value="TEN_YD-shell"/>
    <property type="match status" value="1"/>
</dbReference>
<keyword evidence="5" id="KW-1185">Reference proteome</keyword>
<evidence type="ECO:0000256" key="1">
    <source>
        <dbReference type="ARBA" id="ARBA00022737"/>
    </source>
</evidence>
<reference evidence="4 5" key="1">
    <citation type="submission" date="2024-09" db="EMBL/GenBank/DDBJ databases">
        <authorList>
            <person name="Sun Q."/>
            <person name="Mori K."/>
        </authorList>
    </citation>
    <scope>NUCLEOTIDE SEQUENCE [LARGE SCALE GENOMIC DNA]</scope>
    <source>
        <strain evidence="4 5">JCM 3143</strain>
    </source>
</reference>
<protein>
    <submittedName>
        <fullName evidence="4">RHS repeat domain-containing protein</fullName>
    </submittedName>
</protein>